<dbReference type="InterPro" id="IPR035890">
    <property type="entry name" value="Anti-sigma-28_factor_FlgM_sf"/>
</dbReference>
<dbReference type="RefSeq" id="WP_181472559.1">
    <property type="nucleotide sequence ID" value="NZ_JACEFG010000002.1"/>
</dbReference>
<reference evidence="9 10" key="1">
    <citation type="journal article" date="2004" name="Extremophiles">
        <title>Halobacillus locisalis sp. nov., a halophilic bacterium isolated from a marine solar saltern of the Yellow Sea in Korea.</title>
        <authorList>
            <person name="Yoon J.H."/>
            <person name="Kang K.H."/>
            <person name="Oh T.K."/>
            <person name="Park Y.H."/>
        </authorList>
    </citation>
    <scope>NUCLEOTIDE SEQUENCE [LARGE SCALE GENOMIC DNA]</scope>
    <source>
        <strain evidence="9 10">KCTC 3788</strain>
    </source>
</reference>
<comment type="caution">
    <text evidence="9">The sequence shown here is derived from an EMBL/GenBank/DDBJ whole genome shotgun (WGS) entry which is preliminary data.</text>
</comment>
<keyword evidence="10" id="KW-1185">Reference proteome</keyword>
<keyword evidence="5" id="KW-0805">Transcription regulation</keyword>
<evidence type="ECO:0000256" key="1">
    <source>
        <dbReference type="ARBA" id="ARBA00005322"/>
    </source>
</evidence>
<feature type="compositionally biased region" description="Polar residues" evidence="7">
    <location>
        <begin position="36"/>
        <end position="53"/>
    </location>
</feature>
<keyword evidence="9" id="KW-0966">Cell projection</keyword>
<feature type="compositionally biased region" description="Polar residues" evidence="7">
    <location>
        <begin position="1"/>
        <end position="29"/>
    </location>
</feature>
<protein>
    <recommendedName>
        <fullName evidence="2">Negative regulator of flagellin synthesis</fullName>
    </recommendedName>
</protein>
<dbReference type="InterPro" id="IPR031316">
    <property type="entry name" value="FlgM_C"/>
</dbReference>
<dbReference type="InterPro" id="IPR007412">
    <property type="entry name" value="FlgM"/>
</dbReference>
<keyword evidence="9" id="KW-0969">Cilium</keyword>
<dbReference type="Proteomes" id="UP000571017">
    <property type="component" value="Unassembled WGS sequence"/>
</dbReference>
<evidence type="ECO:0000256" key="3">
    <source>
        <dbReference type="ARBA" id="ARBA00022491"/>
    </source>
</evidence>
<dbReference type="EMBL" id="JACEFG010000002">
    <property type="protein sequence ID" value="MBA2175559.1"/>
    <property type="molecule type" value="Genomic_DNA"/>
</dbReference>
<dbReference type="AlphaFoldDB" id="A0A838CUS4"/>
<evidence type="ECO:0000256" key="7">
    <source>
        <dbReference type="SAM" id="MobiDB-lite"/>
    </source>
</evidence>
<keyword evidence="9" id="KW-0282">Flagellum</keyword>
<dbReference type="GO" id="GO:0045892">
    <property type="term" value="P:negative regulation of DNA-templated transcription"/>
    <property type="evidence" value="ECO:0007669"/>
    <property type="project" value="InterPro"/>
</dbReference>
<evidence type="ECO:0000256" key="6">
    <source>
        <dbReference type="ARBA" id="ARBA00023163"/>
    </source>
</evidence>
<dbReference type="NCBIfam" id="TIGR03824">
    <property type="entry name" value="FlgM_jcvi"/>
    <property type="match status" value="1"/>
</dbReference>
<comment type="similarity">
    <text evidence="1">Belongs to the FlgM family.</text>
</comment>
<gene>
    <name evidence="9" type="primary">flgM</name>
    <name evidence="9" type="ORF">H0266_11705</name>
</gene>
<name>A0A838CUS4_9BACI</name>
<dbReference type="SUPFAM" id="SSF101498">
    <property type="entry name" value="Anti-sigma factor FlgM"/>
    <property type="match status" value="1"/>
</dbReference>
<proteinExistence type="inferred from homology"/>
<sequence length="86" mass="9937">MKINGPNQTNFNPYQKQLNKQTDMKQQGNRQDKLEISNQAKQMQGNDQPSPARQKLVNQIKQDVDSGNYQVDPKATAKKMIDFWSK</sequence>
<keyword evidence="3" id="KW-0678">Repressor</keyword>
<evidence type="ECO:0000256" key="4">
    <source>
        <dbReference type="ARBA" id="ARBA00022795"/>
    </source>
</evidence>
<evidence type="ECO:0000259" key="8">
    <source>
        <dbReference type="Pfam" id="PF04316"/>
    </source>
</evidence>
<organism evidence="9 10">
    <name type="scientific">Halobacillus locisalis</name>
    <dbReference type="NCBI Taxonomy" id="220753"/>
    <lineage>
        <taxon>Bacteria</taxon>
        <taxon>Bacillati</taxon>
        <taxon>Bacillota</taxon>
        <taxon>Bacilli</taxon>
        <taxon>Bacillales</taxon>
        <taxon>Bacillaceae</taxon>
        <taxon>Halobacillus</taxon>
    </lineage>
</organism>
<keyword evidence="6" id="KW-0804">Transcription</keyword>
<accession>A0A838CUS4</accession>
<dbReference type="Pfam" id="PF04316">
    <property type="entry name" value="FlgM"/>
    <property type="match status" value="1"/>
</dbReference>
<evidence type="ECO:0000313" key="9">
    <source>
        <dbReference type="EMBL" id="MBA2175559.1"/>
    </source>
</evidence>
<feature type="region of interest" description="Disordered" evidence="7">
    <location>
        <begin position="1"/>
        <end position="53"/>
    </location>
</feature>
<evidence type="ECO:0000256" key="2">
    <source>
        <dbReference type="ARBA" id="ARBA00017823"/>
    </source>
</evidence>
<keyword evidence="4" id="KW-1005">Bacterial flagellum biogenesis</keyword>
<evidence type="ECO:0000313" key="10">
    <source>
        <dbReference type="Proteomes" id="UP000571017"/>
    </source>
</evidence>
<feature type="domain" description="Anti-sigma-28 factor FlgM C-terminal" evidence="8">
    <location>
        <begin position="32"/>
        <end position="82"/>
    </location>
</feature>
<dbReference type="GO" id="GO:0044781">
    <property type="term" value="P:bacterial-type flagellum organization"/>
    <property type="evidence" value="ECO:0007669"/>
    <property type="project" value="UniProtKB-KW"/>
</dbReference>
<evidence type="ECO:0000256" key="5">
    <source>
        <dbReference type="ARBA" id="ARBA00023015"/>
    </source>
</evidence>